<comment type="subcellular location">
    <subcellularLocation>
        <location evidence="1">Membrane</location>
        <topology evidence="1">Multi-pass membrane protein</topology>
    </subcellularLocation>
</comment>
<comment type="caution">
    <text evidence="6">The sequence shown here is derived from an EMBL/GenBank/DDBJ whole genome shotgun (WGS) entry which is preliminary data.</text>
</comment>
<proteinExistence type="predicted"/>
<dbReference type="EMBL" id="JAUJLE010000092">
    <property type="protein sequence ID" value="KAK0985474.1"/>
    <property type="molecule type" value="Genomic_DNA"/>
</dbReference>
<evidence type="ECO:0000313" key="6">
    <source>
        <dbReference type="EMBL" id="KAK0305040.1"/>
    </source>
</evidence>
<feature type="transmembrane region" description="Helical" evidence="5">
    <location>
        <begin position="143"/>
        <end position="169"/>
    </location>
</feature>
<dbReference type="Pfam" id="PF01566">
    <property type="entry name" value="Nramp"/>
    <property type="match status" value="1"/>
</dbReference>
<dbReference type="PRINTS" id="PR00447">
    <property type="entry name" value="NATRESASSCMP"/>
</dbReference>
<feature type="transmembrane region" description="Helical" evidence="5">
    <location>
        <begin position="6"/>
        <end position="29"/>
    </location>
</feature>
<evidence type="ECO:0000256" key="2">
    <source>
        <dbReference type="ARBA" id="ARBA00022692"/>
    </source>
</evidence>
<dbReference type="PANTHER" id="PTHR11706:SF101">
    <property type="entry name" value="MANGANESE TRANSPORTER SMF1"/>
    <property type="match status" value="1"/>
</dbReference>
<sequence>MKALRAFEGFVMLLVLGVAVCFCFQLSLIKHTSVGEVFKGYLPPKTLVEGQGLYQACGILASSTSRANVPAANGSGEDEKYRPSMAAMKSCMSYSIAELAISLFTFALFVNSAILIVAGSSLYDVSGAGSADLCGIHQLLSHTLAPAAGTIFALALLLSGTSAGIVCTIAGQIVSEGQLKLSVKPWVRRLITRSISITPSIIIAGAVGTQGLSAALQGSQVALSIILPFTSAPLIYFTCRNKYMTVGVAQRSARNVRGENGSASNTDGGNHDAERTAEVISPGVVKMQNHWVITGLAVVIWGIIVVMNVALVVLLGLGVG</sequence>
<evidence type="ECO:0000313" key="9">
    <source>
        <dbReference type="Proteomes" id="UP001175353"/>
    </source>
</evidence>
<keyword evidence="9" id="KW-1185">Reference proteome</keyword>
<evidence type="ECO:0000256" key="5">
    <source>
        <dbReference type="SAM" id="Phobius"/>
    </source>
</evidence>
<evidence type="ECO:0000313" key="7">
    <source>
        <dbReference type="EMBL" id="KAK0985474.1"/>
    </source>
</evidence>
<gene>
    <name evidence="6" type="primary">SMF3_3</name>
    <name evidence="7" type="synonym">SMF3_4</name>
    <name evidence="6" type="ORF">LTR82_016945</name>
    <name evidence="7" type="ORF">LTR91_010591</name>
</gene>
<dbReference type="InterPro" id="IPR001046">
    <property type="entry name" value="NRAMP_fam"/>
</dbReference>
<evidence type="ECO:0000313" key="8">
    <source>
        <dbReference type="Proteomes" id="UP001168146"/>
    </source>
</evidence>
<keyword evidence="3 5" id="KW-1133">Transmembrane helix</keyword>
<dbReference type="GO" id="GO:0034755">
    <property type="term" value="P:iron ion transmembrane transport"/>
    <property type="evidence" value="ECO:0007669"/>
    <property type="project" value="TreeGrafter"/>
</dbReference>
<keyword evidence="4 5" id="KW-0472">Membrane</keyword>
<keyword evidence="2 5" id="KW-0812">Transmembrane</keyword>
<evidence type="ECO:0000256" key="1">
    <source>
        <dbReference type="ARBA" id="ARBA00004141"/>
    </source>
</evidence>
<dbReference type="PANTHER" id="PTHR11706">
    <property type="entry name" value="SOLUTE CARRIER PROTEIN FAMILY 11 MEMBER"/>
    <property type="match status" value="1"/>
</dbReference>
<dbReference type="GO" id="GO:0005886">
    <property type="term" value="C:plasma membrane"/>
    <property type="evidence" value="ECO:0007669"/>
    <property type="project" value="TreeGrafter"/>
</dbReference>
<name>A0AAN6F6Q0_9PEZI</name>
<protein>
    <submittedName>
        <fullName evidence="6">NRAMP-like transporter smf-3</fullName>
    </submittedName>
</protein>
<feature type="transmembrane region" description="Helical" evidence="5">
    <location>
        <begin position="190"/>
        <end position="209"/>
    </location>
</feature>
<dbReference type="GO" id="GO:0030026">
    <property type="term" value="P:intracellular manganese ion homeostasis"/>
    <property type="evidence" value="ECO:0007669"/>
    <property type="project" value="TreeGrafter"/>
</dbReference>
<dbReference type="GO" id="GO:0005384">
    <property type="term" value="F:manganese ion transmembrane transporter activity"/>
    <property type="evidence" value="ECO:0007669"/>
    <property type="project" value="TreeGrafter"/>
</dbReference>
<accession>A0AAN6F6Q0</accession>
<reference evidence="6" key="1">
    <citation type="submission" date="2021-12" db="EMBL/GenBank/DDBJ databases">
        <title>Black yeast isolated from Biological Soil Crust.</title>
        <authorList>
            <person name="Kurbessoian T."/>
        </authorList>
    </citation>
    <scope>NUCLEOTIDE SEQUENCE</scope>
    <source>
        <strain evidence="6">CCFEE 5208</strain>
    </source>
</reference>
<feature type="transmembrane region" description="Helical" evidence="5">
    <location>
        <begin position="221"/>
        <end position="239"/>
    </location>
</feature>
<reference evidence="7" key="2">
    <citation type="submission" date="2023-06" db="EMBL/GenBank/DDBJ databases">
        <title>Black Yeasts Isolated from many extreme environments.</title>
        <authorList>
            <person name="Coleine C."/>
            <person name="Stajich J.E."/>
            <person name="Selbmann L."/>
        </authorList>
    </citation>
    <scope>NUCLEOTIDE SEQUENCE</scope>
    <source>
        <strain evidence="7">CCFEE 5200</strain>
    </source>
</reference>
<evidence type="ECO:0000256" key="4">
    <source>
        <dbReference type="ARBA" id="ARBA00023136"/>
    </source>
</evidence>
<feature type="transmembrane region" description="Helical" evidence="5">
    <location>
        <begin position="99"/>
        <end position="123"/>
    </location>
</feature>
<dbReference type="Proteomes" id="UP001175353">
    <property type="component" value="Unassembled WGS sequence"/>
</dbReference>
<dbReference type="EMBL" id="JASUXU010000119">
    <property type="protein sequence ID" value="KAK0305040.1"/>
    <property type="molecule type" value="Genomic_DNA"/>
</dbReference>
<dbReference type="GO" id="GO:0015086">
    <property type="term" value="F:cadmium ion transmembrane transporter activity"/>
    <property type="evidence" value="ECO:0007669"/>
    <property type="project" value="TreeGrafter"/>
</dbReference>
<dbReference type="Proteomes" id="UP001168146">
    <property type="component" value="Unassembled WGS sequence"/>
</dbReference>
<feature type="transmembrane region" description="Helical" evidence="5">
    <location>
        <begin position="291"/>
        <end position="317"/>
    </location>
</feature>
<organism evidence="6 8">
    <name type="scientific">Friedmanniomyces endolithicus</name>
    <dbReference type="NCBI Taxonomy" id="329885"/>
    <lineage>
        <taxon>Eukaryota</taxon>
        <taxon>Fungi</taxon>
        <taxon>Dikarya</taxon>
        <taxon>Ascomycota</taxon>
        <taxon>Pezizomycotina</taxon>
        <taxon>Dothideomycetes</taxon>
        <taxon>Dothideomycetidae</taxon>
        <taxon>Mycosphaerellales</taxon>
        <taxon>Teratosphaeriaceae</taxon>
        <taxon>Friedmanniomyces</taxon>
    </lineage>
</organism>
<evidence type="ECO:0000256" key="3">
    <source>
        <dbReference type="ARBA" id="ARBA00022989"/>
    </source>
</evidence>
<dbReference type="AlphaFoldDB" id="A0AAN6F6Q0"/>